<reference evidence="2 3" key="1">
    <citation type="submission" date="2019-04" db="EMBL/GenBank/DDBJ databases">
        <authorList>
            <consortium name="Wellcome Sanger Institute Data Sharing"/>
        </authorList>
    </citation>
    <scope>NUCLEOTIDE SEQUENCE [LARGE SCALE GENOMIC DNA]</scope>
</reference>
<protein>
    <recommendedName>
        <fullName evidence="4">Secreted protein</fullName>
    </recommendedName>
</protein>
<dbReference type="Proteomes" id="UP000694397">
    <property type="component" value="Chromosome 1"/>
</dbReference>
<feature type="signal peptide" evidence="1">
    <location>
        <begin position="1"/>
        <end position="18"/>
    </location>
</feature>
<reference evidence="2" key="3">
    <citation type="submission" date="2025-09" db="UniProtKB">
        <authorList>
            <consortium name="Ensembl"/>
        </authorList>
    </citation>
    <scope>IDENTIFICATION</scope>
</reference>
<evidence type="ECO:0000256" key="1">
    <source>
        <dbReference type="SAM" id="SignalP"/>
    </source>
</evidence>
<reference evidence="2" key="2">
    <citation type="submission" date="2025-08" db="UniProtKB">
        <authorList>
            <consortium name="Ensembl"/>
        </authorList>
    </citation>
    <scope>IDENTIFICATION</scope>
</reference>
<proteinExistence type="predicted"/>
<evidence type="ECO:0008006" key="4">
    <source>
        <dbReference type="Google" id="ProtNLM"/>
    </source>
</evidence>
<dbReference type="GeneTree" id="ENSGT00900000143764"/>
<organism evidence="2 3">
    <name type="scientific">Scleropages formosus</name>
    <name type="common">Asian bonytongue</name>
    <name type="synonym">Osteoglossum formosum</name>
    <dbReference type="NCBI Taxonomy" id="113540"/>
    <lineage>
        <taxon>Eukaryota</taxon>
        <taxon>Metazoa</taxon>
        <taxon>Chordata</taxon>
        <taxon>Craniata</taxon>
        <taxon>Vertebrata</taxon>
        <taxon>Euteleostomi</taxon>
        <taxon>Actinopterygii</taxon>
        <taxon>Neopterygii</taxon>
        <taxon>Teleostei</taxon>
        <taxon>Osteoglossocephala</taxon>
        <taxon>Osteoglossomorpha</taxon>
        <taxon>Osteoglossiformes</taxon>
        <taxon>Osteoglossidae</taxon>
        <taxon>Scleropages</taxon>
    </lineage>
</organism>
<keyword evidence="1" id="KW-0732">Signal</keyword>
<sequence length="60" mass="6923">MLFFFFFFLICHCLCVFSFHFLCFSSLSPLFEPGPSPDVCRLALLLFKNILSSPLRASVR</sequence>
<accession>A0A8C9VV98</accession>
<evidence type="ECO:0000313" key="2">
    <source>
        <dbReference type="Ensembl" id="ENSSFOP00015065851.1"/>
    </source>
</evidence>
<dbReference type="Ensembl" id="ENSSFOT00015078258.1">
    <property type="protein sequence ID" value="ENSSFOP00015065851.1"/>
    <property type="gene ID" value="ENSSFOG00015027405.1"/>
</dbReference>
<evidence type="ECO:0000313" key="3">
    <source>
        <dbReference type="Proteomes" id="UP000694397"/>
    </source>
</evidence>
<feature type="chain" id="PRO_5033998064" description="Secreted protein" evidence="1">
    <location>
        <begin position="19"/>
        <end position="60"/>
    </location>
</feature>
<dbReference type="AlphaFoldDB" id="A0A8C9VV98"/>
<name>A0A8C9VV98_SCLFO</name>
<keyword evidence="3" id="KW-1185">Reference proteome</keyword>